<dbReference type="InterPro" id="IPR011055">
    <property type="entry name" value="Dup_hybrid_motif"/>
</dbReference>
<comment type="subcellular location">
    <subcellularLocation>
        <location evidence="1">Cytoplasm</location>
    </subcellularLocation>
</comment>
<keyword evidence="6" id="KW-0418">Kinase</keyword>
<dbReference type="GO" id="GO:0016301">
    <property type="term" value="F:kinase activity"/>
    <property type="evidence" value="ECO:0007669"/>
    <property type="project" value="UniProtKB-KW"/>
</dbReference>
<dbReference type="Gene3D" id="2.70.70.10">
    <property type="entry name" value="Glucose Permease (Domain IIA)"/>
    <property type="match status" value="1"/>
</dbReference>
<dbReference type="GeneID" id="303258058"/>
<dbReference type="AlphaFoldDB" id="A0A174ZKC1"/>
<organism evidence="8 9">
    <name type="scientific">[Ruminococcus] torques</name>
    <dbReference type="NCBI Taxonomy" id="33039"/>
    <lineage>
        <taxon>Bacteria</taxon>
        <taxon>Bacillati</taxon>
        <taxon>Bacillota</taxon>
        <taxon>Clostridia</taxon>
        <taxon>Lachnospirales</taxon>
        <taxon>Lachnospiraceae</taxon>
        <taxon>Mediterraneibacter</taxon>
    </lineage>
</organism>
<keyword evidence="2" id="KW-0813">Transport</keyword>
<dbReference type="PANTHER" id="PTHR45008">
    <property type="entry name" value="PTS SYSTEM GLUCOSE-SPECIFIC EIIA COMPONENT"/>
    <property type="match status" value="1"/>
</dbReference>
<evidence type="ECO:0000256" key="6">
    <source>
        <dbReference type="ARBA" id="ARBA00022777"/>
    </source>
</evidence>
<accession>A0A174ZKC1</accession>
<name>A0A174ZKC1_9FIRM</name>
<dbReference type="EC" id="2.7.1.-" evidence="8"/>
<evidence type="ECO:0000256" key="1">
    <source>
        <dbReference type="ARBA" id="ARBA00004496"/>
    </source>
</evidence>
<evidence type="ECO:0000256" key="2">
    <source>
        <dbReference type="ARBA" id="ARBA00022448"/>
    </source>
</evidence>
<reference evidence="8 9" key="1">
    <citation type="submission" date="2015-09" db="EMBL/GenBank/DDBJ databases">
        <authorList>
            <consortium name="Pathogen Informatics"/>
        </authorList>
    </citation>
    <scope>NUCLEOTIDE SEQUENCE [LARGE SCALE GENOMIC DNA]</scope>
    <source>
        <strain evidence="8 9">2789STDY5834889</strain>
    </source>
</reference>
<dbReference type="InterPro" id="IPR001127">
    <property type="entry name" value="PTS_EIIA_1_perm"/>
</dbReference>
<gene>
    <name evidence="8" type="primary">crr</name>
    <name evidence="8" type="ORF">ERS852502_00913</name>
</gene>
<dbReference type="FunFam" id="2.70.70.10:FF:000001">
    <property type="entry name" value="PTS system glucose-specific IIA component"/>
    <property type="match status" value="1"/>
</dbReference>
<dbReference type="RefSeq" id="WP_015527504.1">
    <property type="nucleotide sequence ID" value="NZ_CZBX01000003.1"/>
</dbReference>
<dbReference type="PROSITE" id="PS51093">
    <property type="entry name" value="PTS_EIIA_TYPE_1"/>
    <property type="match status" value="1"/>
</dbReference>
<sequence>MSNQENVFETILAPMTGTAVAITEVPDPIFIEKILGDGVAIVPTEGKVVSPVDGTVSKVAETGHIYAVTSDNGVEVVIHVGLETVALNGKCFQIHVKEGDKVKAGDLLADADLEFIKETGRNSITPIVIGSSLEGKELVCEEGEVQAGKTVIMEIKQK</sequence>
<evidence type="ECO:0000256" key="4">
    <source>
        <dbReference type="ARBA" id="ARBA00022679"/>
    </source>
</evidence>
<evidence type="ECO:0000313" key="8">
    <source>
        <dbReference type="EMBL" id="CUQ84421.1"/>
    </source>
</evidence>
<dbReference type="Pfam" id="PF00358">
    <property type="entry name" value="PTS_EIIA_1"/>
    <property type="match status" value="1"/>
</dbReference>
<dbReference type="Proteomes" id="UP000078383">
    <property type="component" value="Unassembled WGS sequence"/>
</dbReference>
<dbReference type="OrthoDB" id="92465at2"/>
<evidence type="ECO:0000259" key="7">
    <source>
        <dbReference type="PROSITE" id="PS51093"/>
    </source>
</evidence>
<feature type="domain" description="PTS EIIA type-1" evidence="7">
    <location>
        <begin position="27"/>
        <end position="131"/>
    </location>
</feature>
<dbReference type="NCBIfam" id="TIGR00830">
    <property type="entry name" value="PTBA"/>
    <property type="match status" value="1"/>
</dbReference>
<dbReference type="GO" id="GO:0005737">
    <property type="term" value="C:cytoplasm"/>
    <property type="evidence" value="ECO:0007669"/>
    <property type="project" value="UniProtKB-SubCell"/>
</dbReference>
<keyword evidence="3" id="KW-0762">Sugar transport</keyword>
<proteinExistence type="predicted"/>
<keyword evidence="5" id="KW-0598">Phosphotransferase system</keyword>
<evidence type="ECO:0000313" key="9">
    <source>
        <dbReference type="Proteomes" id="UP000078383"/>
    </source>
</evidence>
<keyword evidence="4 8" id="KW-0808">Transferase</keyword>
<evidence type="ECO:0000256" key="3">
    <source>
        <dbReference type="ARBA" id="ARBA00022597"/>
    </source>
</evidence>
<dbReference type="PANTHER" id="PTHR45008:SF1">
    <property type="entry name" value="PTS SYSTEM GLUCOSE-SPECIFIC EIIA COMPONENT"/>
    <property type="match status" value="1"/>
</dbReference>
<evidence type="ECO:0000256" key="5">
    <source>
        <dbReference type="ARBA" id="ARBA00022683"/>
    </source>
</evidence>
<dbReference type="InterPro" id="IPR050890">
    <property type="entry name" value="PTS_EIIA_component"/>
</dbReference>
<dbReference type="SUPFAM" id="SSF51261">
    <property type="entry name" value="Duplicated hybrid motif"/>
    <property type="match status" value="1"/>
</dbReference>
<protein>
    <submittedName>
        <fullName evidence="8">Glucose-specific phosphotransferase enzyme IIA component</fullName>
        <ecNumber evidence="8">2.7.1.-</ecNumber>
    </submittedName>
</protein>
<dbReference type="GO" id="GO:0009401">
    <property type="term" value="P:phosphoenolpyruvate-dependent sugar phosphotransferase system"/>
    <property type="evidence" value="ECO:0007669"/>
    <property type="project" value="UniProtKB-KW"/>
</dbReference>
<dbReference type="EMBL" id="CZBX01000003">
    <property type="protein sequence ID" value="CUQ84421.1"/>
    <property type="molecule type" value="Genomic_DNA"/>
</dbReference>
<dbReference type="PROSITE" id="PS00371">
    <property type="entry name" value="PTS_EIIA_TYPE_1_HIS"/>
    <property type="match status" value="1"/>
</dbReference>